<reference evidence="1 2" key="1">
    <citation type="submission" date="2018-07" db="EMBL/GenBank/DDBJ databases">
        <title>Dyadobacter roseus sp. nov., isolated from rose rhizosphere soil.</title>
        <authorList>
            <person name="Chen L."/>
        </authorList>
    </citation>
    <scope>NUCLEOTIDE SEQUENCE [LARGE SCALE GENOMIC DNA]</scope>
    <source>
        <strain evidence="1 2">RS19</strain>
    </source>
</reference>
<evidence type="ECO:0000313" key="2">
    <source>
        <dbReference type="Proteomes" id="UP000256373"/>
    </source>
</evidence>
<dbReference type="EMBL" id="QNUL01000009">
    <property type="protein sequence ID" value="REA60863.1"/>
    <property type="molecule type" value="Genomic_DNA"/>
</dbReference>
<gene>
    <name evidence="1" type="ORF">DSL64_13230</name>
</gene>
<proteinExistence type="predicted"/>
<accession>A0A3D8YAN5</accession>
<dbReference type="Proteomes" id="UP000256373">
    <property type="component" value="Unassembled WGS sequence"/>
</dbReference>
<evidence type="ECO:0000313" key="1">
    <source>
        <dbReference type="EMBL" id="REA60863.1"/>
    </source>
</evidence>
<protein>
    <submittedName>
        <fullName evidence="1">Uncharacterized protein</fullName>
    </submittedName>
</protein>
<comment type="caution">
    <text evidence="1">The sequence shown here is derived from an EMBL/GenBank/DDBJ whole genome shotgun (WGS) entry which is preliminary data.</text>
</comment>
<keyword evidence="2" id="KW-1185">Reference proteome</keyword>
<name>A0A3D8YAN5_9BACT</name>
<dbReference type="AlphaFoldDB" id="A0A3D8YAN5"/>
<sequence>MRLQIYIAGNAVNPYFKTVNLMSYKLYEKSQLTIIALALPLTLANCTSNDPESQFSEVVTAKIIQPTCGGTVMQVIDGDVKGEDWKSFFSSSFQTDPYENSVLVGNVPVDRQITGDVLQFSYTPGLTFGNFCEIGGLPKSTISVIKIK</sequence>
<organism evidence="1 2">
    <name type="scientific">Dyadobacter luteus</name>
    <dbReference type="NCBI Taxonomy" id="2259619"/>
    <lineage>
        <taxon>Bacteria</taxon>
        <taxon>Pseudomonadati</taxon>
        <taxon>Bacteroidota</taxon>
        <taxon>Cytophagia</taxon>
        <taxon>Cytophagales</taxon>
        <taxon>Spirosomataceae</taxon>
        <taxon>Dyadobacter</taxon>
    </lineage>
</organism>